<dbReference type="SUPFAM" id="SSF46785">
    <property type="entry name" value="Winged helix' DNA-binding domain"/>
    <property type="match status" value="1"/>
</dbReference>
<dbReference type="SUPFAM" id="SSF55781">
    <property type="entry name" value="GAF domain-like"/>
    <property type="match status" value="1"/>
</dbReference>
<dbReference type="Pfam" id="PF01614">
    <property type="entry name" value="IclR_C"/>
    <property type="match status" value="1"/>
</dbReference>
<evidence type="ECO:0000256" key="5">
    <source>
        <dbReference type="ARBA" id="ARBA00070406"/>
    </source>
</evidence>
<dbReference type="GO" id="GO:0045892">
    <property type="term" value="P:negative regulation of DNA-templated transcription"/>
    <property type="evidence" value="ECO:0007669"/>
    <property type="project" value="TreeGrafter"/>
</dbReference>
<dbReference type="InterPro" id="IPR014757">
    <property type="entry name" value="Tscrpt_reg_IclR_C"/>
</dbReference>
<evidence type="ECO:0000259" key="7">
    <source>
        <dbReference type="PROSITE" id="PS51078"/>
    </source>
</evidence>
<dbReference type="RefSeq" id="WP_091273933.1">
    <property type="nucleotide sequence ID" value="NZ_FNDK01000013.1"/>
</dbReference>
<keyword evidence="2" id="KW-0238">DNA-binding</keyword>
<evidence type="ECO:0000313" key="9">
    <source>
        <dbReference type="Proteomes" id="UP000199163"/>
    </source>
</evidence>
<feature type="domain" description="HTH iclR-type" evidence="6">
    <location>
        <begin position="6"/>
        <end position="68"/>
    </location>
</feature>
<proteinExistence type="predicted"/>
<dbReference type="GO" id="GO:0003677">
    <property type="term" value="F:DNA binding"/>
    <property type="evidence" value="ECO:0007669"/>
    <property type="project" value="UniProtKB-KW"/>
</dbReference>
<feature type="domain" description="IclR-ED" evidence="7">
    <location>
        <begin position="69"/>
        <end position="245"/>
    </location>
</feature>
<dbReference type="Gene3D" id="1.10.10.10">
    <property type="entry name" value="Winged helix-like DNA-binding domain superfamily/Winged helix DNA-binding domain"/>
    <property type="match status" value="1"/>
</dbReference>
<evidence type="ECO:0000313" key="8">
    <source>
        <dbReference type="EMBL" id="SDH86121.1"/>
    </source>
</evidence>
<dbReference type="Proteomes" id="UP000199163">
    <property type="component" value="Unassembled WGS sequence"/>
</dbReference>
<dbReference type="FunFam" id="1.10.10.10:FF:000056">
    <property type="entry name" value="IclR family transcriptional regulator"/>
    <property type="match status" value="1"/>
</dbReference>
<accession>A0A1G8FVF8</accession>
<dbReference type="AlphaFoldDB" id="A0A1G8FVF8"/>
<protein>
    <recommendedName>
        <fullName evidence="5">Glycerol operon regulatory protein</fullName>
    </recommendedName>
</protein>
<dbReference type="STRING" id="568899.SAMN05192534_11338"/>
<dbReference type="SMART" id="SM00346">
    <property type="entry name" value="HTH_ICLR"/>
    <property type="match status" value="1"/>
</dbReference>
<reference evidence="9" key="1">
    <citation type="submission" date="2016-10" db="EMBL/GenBank/DDBJ databases">
        <authorList>
            <person name="Varghese N."/>
            <person name="Submissions S."/>
        </authorList>
    </citation>
    <scope>NUCLEOTIDE SEQUENCE [LARGE SCALE GENOMIC DNA]</scope>
    <source>
        <strain evidence="9">DSM 21632</strain>
    </source>
</reference>
<dbReference type="InterPro" id="IPR036388">
    <property type="entry name" value="WH-like_DNA-bd_sf"/>
</dbReference>
<dbReference type="PROSITE" id="PS51078">
    <property type="entry name" value="ICLR_ED"/>
    <property type="match status" value="1"/>
</dbReference>
<evidence type="ECO:0000256" key="2">
    <source>
        <dbReference type="ARBA" id="ARBA00023125"/>
    </source>
</evidence>
<dbReference type="GO" id="GO:0003700">
    <property type="term" value="F:DNA-binding transcription factor activity"/>
    <property type="evidence" value="ECO:0007669"/>
    <property type="project" value="TreeGrafter"/>
</dbReference>
<gene>
    <name evidence="8" type="ORF">SAMN05192534_11338</name>
</gene>
<comment type="function">
    <text evidence="4">May be an activator protein for the gylABX operon.</text>
</comment>
<dbReference type="OrthoDB" id="9791752at2"/>
<dbReference type="InterPro" id="IPR005471">
    <property type="entry name" value="Tscrpt_reg_IclR_N"/>
</dbReference>
<dbReference type="InterPro" id="IPR029016">
    <property type="entry name" value="GAF-like_dom_sf"/>
</dbReference>
<name>A0A1G8FVF8_9BACI</name>
<dbReference type="InterPro" id="IPR050707">
    <property type="entry name" value="HTH_MetabolicPath_Reg"/>
</dbReference>
<evidence type="ECO:0000256" key="3">
    <source>
        <dbReference type="ARBA" id="ARBA00023163"/>
    </source>
</evidence>
<keyword evidence="3" id="KW-0804">Transcription</keyword>
<dbReference type="Gene3D" id="3.30.450.40">
    <property type="match status" value="1"/>
</dbReference>
<keyword evidence="1" id="KW-0805">Transcription regulation</keyword>
<evidence type="ECO:0000256" key="4">
    <source>
        <dbReference type="ARBA" id="ARBA00058938"/>
    </source>
</evidence>
<dbReference type="Pfam" id="PF09339">
    <property type="entry name" value="HTH_IclR"/>
    <property type="match status" value="1"/>
</dbReference>
<evidence type="ECO:0000259" key="6">
    <source>
        <dbReference type="PROSITE" id="PS51077"/>
    </source>
</evidence>
<dbReference type="InterPro" id="IPR036390">
    <property type="entry name" value="WH_DNA-bd_sf"/>
</dbReference>
<sequence length="257" mass="28926">MKQQRYSSLENALRLLELFRVEESELALKVIADKLSIAESTAHRLLTTLKEEGFVAKDDVYNNYRLGVSIRALEAVLIKDIELYNQSLPILNALADKTGENASVCIIFRGETLYINTVESPNTVYENLTYPGKSQSVLDTSAGKILICEYNESHIKKVLKNVSLESYTQYISEQPVICEQGYAVSYNNFSSGLTSVAVPVKNLEGTITAAVELIGLEQRFSREKIHSYVLNAKEAAVQLKKQLFQKNKQSFFIDRKI</sequence>
<dbReference type="EMBL" id="FNDK01000013">
    <property type="protein sequence ID" value="SDH86121.1"/>
    <property type="molecule type" value="Genomic_DNA"/>
</dbReference>
<keyword evidence="9" id="KW-1185">Reference proteome</keyword>
<dbReference type="PROSITE" id="PS51077">
    <property type="entry name" value="HTH_ICLR"/>
    <property type="match status" value="1"/>
</dbReference>
<evidence type="ECO:0000256" key="1">
    <source>
        <dbReference type="ARBA" id="ARBA00023015"/>
    </source>
</evidence>
<organism evidence="8 9">
    <name type="scientific">Alteribacillus persepolensis</name>
    <dbReference type="NCBI Taxonomy" id="568899"/>
    <lineage>
        <taxon>Bacteria</taxon>
        <taxon>Bacillati</taxon>
        <taxon>Bacillota</taxon>
        <taxon>Bacilli</taxon>
        <taxon>Bacillales</taxon>
        <taxon>Bacillaceae</taxon>
        <taxon>Alteribacillus</taxon>
    </lineage>
</organism>
<dbReference type="PANTHER" id="PTHR30136">
    <property type="entry name" value="HELIX-TURN-HELIX TRANSCRIPTIONAL REGULATOR, ICLR FAMILY"/>
    <property type="match status" value="1"/>
</dbReference>
<dbReference type="PANTHER" id="PTHR30136:SF35">
    <property type="entry name" value="HTH-TYPE TRANSCRIPTIONAL REGULATOR RV1719"/>
    <property type="match status" value="1"/>
</dbReference>